<reference evidence="1 2" key="1">
    <citation type="submission" date="2019-10" db="EMBL/GenBank/DDBJ databases">
        <title>Streptomyces smaragdinus sp. nov. and Streptomyces fabii sp. nov., isolated from the gut of fungus growing-termite Macrotermes natalensis.</title>
        <authorList>
            <person name="Schwitalla J."/>
            <person name="Benndorf R."/>
            <person name="Martin K."/>
            <person name="De Beer W."/>
            <person name="Kaster A.-K."/>
            <person name="Vollmers J."/>
            <person name="Poulsen M."/>
            <person name="Beemelmanns C."/>
        </authorList>
    </citation>
    <scope>NUCLEOTIDE SEQUENCE [LARGE SCALE GENOMIC DNA]</scope>
    <source>
        <strain evidence="1 2">RB5</strain>
    </source>
</reference>
<keyword evidence="2" id="KW-1185">Reference proteome</keyword>
<sequence length="247" mass="25249">MTAPHADPTHFTLSPRFNGPPTTANGGYACGYFAGLAAAAHGPDVSVTLLAPPPLGPGLVLRPGRRRSQVLHGERLIATVAPGSGGFDAPGPVGTGAAAEAATRFTGTVGHPFPTCFVCGTDRAPGDGLRLTPGPVADRPDTVACVWTPDESVTGPGGDVPLPVVWAVLDCPGGWCGDPAREPMVLSRMTARVGRRPEPGRPYVVTARRLRRSGRTAVHATALYDARGDLLAEASAVWAAVAPASTA</sequence>
<dbReference type="AlphaFoldDB" id="A0A7K0CHB0"/>
<proteinExistence type="predicted"/>
<accession>A0A7K0CHB0</accession>
<dbReference type="EMBL" id="WEGJ01000009">
    <property type="protein sequence ID" value="MQY12848.1"/>
    <property type="molecule type" value="Genomic_DNA"/>
</dbReference>
<evidence type="ECO:0000313" key="2">
    <source>
        <dbReference type="Proteomes" id="UP000466345"/>
    </source>
</evidence>
<gene>
    <name evidence="1" type="ORF">SRB5_29870</name>
</gene>
<dbReference type="SUPFAM" id="SSF54637">
    <property type="entry name" value="Thioesterase/thiol ester dehydrase-isomerase"/>
    <property type="match status" value="1"/>
</dbReference>
<evidence type="ECO:0000313" key="1">
    <source>
        <dbReference type="EMBL" id="MQY12848.1"/>
    </source>
</evidence>
<protein>
    <recommendedName>
        <fullName evidence="3">Thioesterase superfamily protein</fullName>
    </recommendedName>
</protein>
<name>A0A7K0CHB0_9ACTN</name>
<organism evidence="1 2">
    <name type="scientific">Streptomyces smaragdinus</name>
    <dbReference type="NCBI Taxonomy" id="2585196"/>
    <lineage>
        <taxon>Bacteria</taxon>
        <taxon>Bacillati</taxon>
        <taxon>Actinomycetota</taxon>
        <taxon>Actinomycetes</taxon>
        <taxon>Kitasatosporales</taxon>
        <taxon>Streptomycetaceae</taxon>
        <taxon>Streptomyces</taxon>
    </lineage>
</organism>
<dbReference type="Gene3D" id="3.10.129.10">
    <property type="entry name" value="Hotdog Thioesterase"/>
    <property type="match status" value="1"/>
</dbReference>
<dbReference type="InterPro" id="IPR029069">
    <property type="entry name" value="HotDog_dom_sf"/>
</dbReference>
<evidence type="ECO:0008006" key="3">
    <source>
        <dbReference type="Google" id="ProtNLM"/>
    </source>
</evidence>
<dbReference type="RefSeq" id="WP_194292934.1">
    <property type="nucleotide sequence ID" value="NZ_WEGJ01000009.1"/>
</dbReference>
<dbReference type="Proteomes" id="UP000466345">
    <property type="component" value="Unassembled WGS sequence"/>
</dbReference>
<comment type="caution">
    <text evidence="1">The sequence shown here is derived from an EMBL/GenBank/DDBJ whole genome shotgun (WGS) entry which is preliminary data.</text>
</comment>